<dbReference type="InterPro" id="IPR002344">
    <property type="entry name" value="Lupus_La"/>
</dbReference>
<dbReference type="SMART" id="SM00715">
    <property type="entry name" value="LA"/>
    <property type="match status" value="1"/>
</dbReference>
<dbReference type="Pfam" id="PF00076">
    <property type="entry name" value="RRM_1"/>
    <property type="match status" value="1"/>
</dbReference>
<dbReference type="PROSITE" id="PS50961">
    <property type="entry name" value="HTH_LA"/>
    <property type="match status" value="1"/>
</dbReference>
<evidence type="ECO:0000256" key="4">
    <source>
        <dbReference type="PROSITE-ProRule" id="PRU00332"/>
    </source>
</evidence>
<evidence type="ECO:0000313" key="9">
    <source>
        <dbReference type="EMBL" id="KAH3662963.1"/>
    </source>
</evidence>
<dbReference type="Gene3D" id="1.10.10.10">
    <property type="entry name" value="Winged helix-like DNA-binding domain superfamily/Winged helix DNA-binding domain"/>
    <property type="match status" value="1"/>
</dbReference>
<feature type="domain" description="RRM" evidence="7">
    <location>
        <begin position="751"/>
        <end position="822"/>
    </location>
</feature>
<evidence type="ECO:0000259" key="8">
    <source>
        <dbReference type="PROSITE" id="PS50961"/>
    </source>
</evidence>
<feature type="compositionally biased region" description="Polar residues" evidence="5">
    <location>
        <begin position="1"/>
        <end position="14"/>
    </location>
</feature>
<feature type="transmembrane region" description="Helical" evidence="6">
    <location>
        <begin position="193"/>
        <end position="213"/>
    </location>
</feature>
<protein>
    <recommendedName>
        <fullName evidence="11">RRM domain-containing protein</fullName>
    </recommendedName>
</protein>
<feature type="transmembrane region" description="Helical" evidence="6">
    <location>
        <begin position="251"/>
        <end position="269"/>
    </location>
</feature>
<feature type="transmembrane region" description="Helical" evidence="6">
    <location>
        <begin position="92"/>
        <end position="115"/>
    </location>
</feature>
<organism evidence="9 10">
    <name type="scientific">Ogataea polymorpha</name>
    <dbReference type="NCBI Taxonomy" id="460523"/>
    <lineage>
        <taxon>Eukaryota</taxon>
        <taxon>Fungi</taxon>
        <taxon>Dikarya</taxon>
        <taxon>Ascomycota</taxon>
        <taxon>Saccharomycotina</taxon>
        <taxon>Pichiomycetes</taxon>
        <taxon>Pichiales</taxon>
        <taxon>Pichiaceae</taxon>
        <taxon>Ogataea</taxon>
    </lineage>
</organism>
<evidence type="ECO:0000256" key="3">
    <source>
        <dbReference type="ARBA" id="ARBA00023242"/>
    </source>
</evidence>
<dbReference type="PANTHER" id="PTHR22792">
    <property type="entry name" value="LUPUS LA PROTEIN-RELATED"/>
    <property type="match status" value="1"/>
</dbReference>
<dbReference type="PROSITE" id="PS50102">
    <property type="entry name" value="RRM"/>
    <property type="match status" value="1"/>
</dbReference>
<dbReference type="CDD" id="cd12291">
    <property type="entry name" value="RRM1_La"/>
    <property type="match status" value="1"/>
</dbReference>
<reference evidence="9" key="1">
    <citation type="journal article" date="2021" name="Open Biol.">
        <title>Shared evolutionary footprints suggest mitochondrial oxidative damage underlies multiple complex I losses in fungi.</title>
        <authorList>
            <person name="Schikora-Tamarit M.A."/>
            <person name="Marcet-Houben M."/>
            <person name="Nosek J."/>
            <person name="Gabaldon T."/>
        </authorList>
    </citation>
    <scope>NUCLEOTIDE SEQUENCE</scope>
    <source>
        <strain evidence="9">NCAIM Y.01608</strain>
    </source>
</reference>
<name>A0A9P8NZA4_9ASCO</name>
<evidence type="ECO:0000256" key="1">
    <source>
        <dbReference type="ARBA" id="ARBA00004123"/>
    </source>
</evidence>
<sequence length="890" mass="101589">MGPRKQANSRSTRSQIKKSEPVVEEEKRVLSAPTTSEGLLQSIGITQYVFELIDKQASIADWIQWFVLVFVANVIYILFNDKSKGDSFNVQYLYDSIFTLLCVVSQVVVVFHHLWKKYKVTGKNAPQLPELELIYAVFIPLAIALMRSPRNLVLVAGSVALVSDLQELVRIGVAMLLEIQLLTSHENTDSLPFAFVLAGPVWHVAVTSLLEYVAPNSFSKSERNILGTLAVSLVLFINTQSLVHLQILQKLMVSFSAATGVCYTIYLVYENTGRNWAVLAILQAAFYTIGVHLSIYFLTPVLKENPLLWLQNYIQETESRWFIFQLWLCGLFIVLPSLFIIAPVFPLDVRRKVWHFVLFAALSYPLLVDPQIVALALIGLFGLLLLVELQRALRIPPLGSFFQQKFTDFLDEKDMKGEIVSSYLFLVLGVALPIWLDPEAPEAIAGLVTVGLGDSFASLLGKRVAQLPQPSFDLPDLAGYHQIKQINTELEGERYIQLNVQSTPEWINYVCELLKKSDALGIVAILDCAYQFGSADIVNSGLHQIKEMLQKDNSGTELGELLSRVVVYDDFENLGDVNRLLSNILDMIPTQFQDRPLNCILVSNTSIFYWNLRDKENFDELAELHRVCRQLSSKLGCYVLSSRNQENHLDRMATEDLKPKILSQVEFYFSDSNLLNDKFLFTTQQANDGWVPISVISQFERMKKYRPIETIVEALRQSESLLEVSENGEMVRRKTPLPANQNEVQVAINKRSVFVEHLPEDATLDELIEFFGKFAPVNQVRMKKRDKKFVGSVFVEFKKEEDAKKFVAAEEKPKYNDKELNVISKVSYDEYKAQKFGERRGGRGRKEKYRKDDQKDRQREESPKREGRSEKEDRNDTKEEKEPEDDKKEE</sequence>
<proteinExistence type="predicted"/>
<dbReference type="InterPro" id="IPR045180">
    <property type="entry name" value="La_dom_prot"/>
</dbReference>
<evidence type="ECO:0000256" key="5">
    <source>
        <dbReference type="SAM" id="MobiDB-lite"/>
    </source>
</evidence>
<gene>
    <name evidence="9" type="ORF">OGATHE_004539</name>
</gene>
<feature type="transmembrane region" description="Helical" evidence="6">
    <location>
        <begin position="357"/>
        <end position="387"/>
    </location>
</feature>
<dbReference type="InterPro" id="IPR012677">
    <property type="entry name" value="Nucleotide-bd_a/b_plait_sf"/>
</dbReference>
<dbReference type="SUPFAM" id="SSF54928">
    <property type="entry name" value="RNA-binding domain, RBD"/>
    <property type="match status" value="1"/>
</dbReference>
<accession>A0A9P8NZA4</accession>
<reference evidence="9" key="2">
    <citation type="submission" date="2021-01" db="EMBL/GenBank/DDBJ databases">
        <authorList>
            <person name="Schikora-Tamarit M.A."/>
        </authorList>
    </citation>
    <scope>NUCLEOTIDE SEQUENCE</scope>
    <source>
        <strain evidence="9">NCAIM Y.01608</strain>
    </source>
</reference>
<dbReference type="PRINTS" id="PR00302">
    <property type="entry name" value="LUPUSLA"/>
</dbReference>
<keyword evidence="6" id="KW-0472">Membrane</keyword>
<dbReference type="InterPro" id="IPR035979">
    <property type="entry name" value="RBD_domain_sf"/>
</dbReference>
<keyword evidence="6" id="KW-0812">Transmembrane</keyword>
<dbReference type="Gene3D" id="3.30.70.330">
    <property type="match status" value="1"/>
</dbReference>
<feature type="transmembrane region" description="Helical" evidence="6">
    <location>
        <begin position="276"/>
        <end position="302"/>
    </location>
</feature>
<feature type="transmembrane region" description="Helical" evidence="6">
    <location>
        <begin position="127"/>
        <end position="145"/>
    </location>
</feature>
<evidence type="ECO:0000259" key="7">
    <source>
        <dbReference type="PROSITE" id="PS50102"/>
    </source>
</evidence>
<comment type="subcellular location">
    <subcellularLocation>
        <location evidence="1">Nucleus</location>
    </subcellularLocation>
</comment>
<evidence type="ECO:0008006" key="11">
    <source>
        <dbReference type="Google" id="ProtNLM"/>
    </source>
</evidence>
<evidence type="ECO:0000256" key="2">
    <source>
        <dbReference type="ARBA" id="ARBA00022884"/>
    </source>
</evidence>
<dbReference type="AlphaFoldDB" id="A0A9P8NZA4"/>
<dbReference type="GO" id="GO:0005634">
    <property type="term" value="C:nucleus"/>
    <property type="evidence" value="ECO:0007669"/>
    <property type="project" value="UniProtKB-SubCell"/>
</dbReference>
<keyword evidence="3" id="KW-0539">Nucleus</keyword>
<feature type="domain" description="HTH La-type RNA-binding" evidence="8">
    <location>
        <begin position="651"/>
        <end position="741"/>
    </location>
</feature>
<comment type="caution">
    <text evidence="9">The sequence shown here is derived from an EMBL/GenBank/DDBJ whole genome shotgun (WGS) entry which is preliminary data.</text>
</comment>
<feature type="transmembrane region" description="Helical" evidence="6">
    <location>
        <begin position="62"/>
        <end position="80"/>
    </location>
</feature>
<feature type="transmembrane region" description="Helical" evidence="6">
    <location>
        <begin position="322"/>
        <end position="345"/>
    </location>
</feature>
<dbReference type="GO" id="GO:0003729">
    <property type="term" value="F:mRNA binding"/>
    <property type="evidence" value="ECO:0007669"/>
    <property type="project" value="TreeGrafter"/>
</dbReference>
<dbReference type="EMBL" id="JAEUBD010001266">
    <property type="protein sequence ID" value="KAH3662963.1"/>
    <property type="molecule type" value="Genomic_DNA"/>
</dbReference>
<feature type="region of interest" description="Disordered" evidence="5">
    <location>
        <begin position="834"/>
        <end position="890"/>
    </location>
</feature>
<dbReference type="Proteomes" id="UP000788993">
    <property type="component" value="Unassembled WGS sequence"/>
</dbReference>
<dbReference type="InterPro" id="IPR000504">
    <property type="entry name" value="RRM_dom"/>
</dbReference>
<feature type="region of interest" description="Disordered" evidence="5">
    <location>
        <begin position="1"/>
        <end position="20"/>
    </location>
</feature>
<keyword evidence="6" id="KW-1133">Transmembrane helix</keyword>
<dbReference type="PANTHER" id="PTHR22792:SF140">
    <property type="entry name" value="ACHILLES, ISOFORM A"/>
    <property type="match status" value="1"/>
</dbReference>
<dbReference type="GO" id="GO:0006396">
    <property type="term" value="P:RNA processing"/>
    <property type="evidence" value="ECO:0007669"/>
    <property type="project" value="InterPro"/>
</dbReference>
<evidence type="ECO:0000256" key="6">
    <source>
        <dbReference type="SAM" id="Phobius"/>
    </source>
</evidence>
<feature type="transmembrane region" description="Helical" evidence="6">
    <location>
        <begin position="225"/>
        <end position="245"/>
    </location>
</feature>
<dbReference type="GO" id="GO:1990904">
    <property type="term" value="C:ribonucleoprotein complex"/>
    <property type="evidence" value="ECO:0007669"/>
    <property type="project" value="InterPro"/>
</dbReference>
<feature type="compositionally biased region" description="Basic and acidic residues" evidence="5">
    <location>
        <begin position="849"/>
        <end position="890"/>
    </location>
</feature>
<evidence type="ECO:0000313" key="10">
    <source>
        <dbReference type="Proteomes" id="UP000788993"/>
    </source>
</evidence>
<dbReference type="SMART" id="SM00360">
    <property type="entry name" value="RRM"/>
    <property type="match status" value="1"/>
</dbReference>
<dbReference type="InterPro" id="IPR036390">
    <property type="entry name" value="WH_DNA-bd_sf"/>
</dbReference>
<keyword evidence="10" id="KW-1185">Reference proteome</keyword>
<dbReference type="SUPFAM" id="SSF46785">
    <property type="entry name" value="Winged helix' DNA-binding domain"/>
    <property type="match status" value="1"/>
</dbReference>
<dbReference type="InterPro" id="IPR036388">
    <property type="entry name" value="WH-like_DNA-bd_sf"/>
</dbReference>
<dbReference type="Pfam" id="PF05383">
    <property type="entry name" value="La"/>
    <property type="match status" value="1"/>
</dbReference>
<dbReference type="InterPro" id="IPR006630">
    <property type="entry name" value="La_HTH"/>
</dbReference>
<keyword evidence="2 4" id="KW-0694">RNA-binding</keyword>